<dbReference type="Proteomes" id="UP000248330">
    <property type="component" value="Unassembled WGS sequence"/>
</dbReference>
<gene>
    <name evidence="2" type="ORF">C8D93_103310</name>
</gene>
<evidence type="ECO:0000313" key="3">
    <source>
        <dbReference type="Proteomes" id="UP000248330"/>
    </source>
</evidence>
<dbReference type="InterPro" id="IPR027354">
    <property type="entry name" value="YcgL_dom"/>
</dbReference>
<dbReference type="InterPro" id="IPR038068">
    <property type="entry name" value="YcgL-like_sf"/>
</dbReference>
<evidence type="ECO:0000313" key="2">
    <source>
        <dbReference type="EMBL" id="PXV69734.1"/>
    </source>
</evidence>
<name>A0A318EDM4_9GAMM</name>
<dbReference type="PROSITE" id="PS51648">
    <property type="entry name" value="YCGL"/>
    <property type="match status" value="1"/>
</dbReference>
<keyword evidence="3" id="KW-1185">Reference proteome</keyword>
<feature type="domain" description="YcgL" evidence="1">
    <location>
        <begin position="2"/>
        <end position="88"/>
    </location>
</feature>
<dbReference type="PANTHER" id="PTHR38109">
    <property type="entry name" value="PROTEIN YCGL"/>
    <property type="match status" value="1"/>
</dbReference>
<comment type="caution">
    <text evidence="2">The sequence shown here is derived from an EMBL/GenBank/DDBJ whole genome shotgun (WGS) entry which is preliminary data.</text>
</comment>
<accession>A0A318EDM4</accession>
<organism evidence="2 3">
    <name type="scientific">Sinimarinibacterium flocculans</name>
    <dbReference type="NCBI Taxonomy" id="985250"/>
    <lineage>
        <taxon>Bacteria</taxon>
        <taxon>Pseudomonadati</taxon>
        <taxon>Pseudomonadota</taxon>
        <taxon>Gammaproteobacteria</taxon>
        <taxon>Nevskiales</taxon>
        <taxon>Nevskiaceae</taxon>
        <taxon>Sinimarinibacterium</taxon>
    </lineage>
</organism>
<dbReference type="PANTHER" id="PTHR38109:SF1">
    <property type="entry name" value="PROTEIN YCGL"/>
    <property type="match status" value="1"/>
</dbReference>
<dbReference type="Gene3D" id="3.10.510.20">
    <property type="entry name" value="YcgL domain"/>
    <property type="match status" value="1"/>
</dbReference>
<protein>
    <recommendedName>
        <fullName evidence="1">YcgL domain-containing protein</fullName>
    </recommendedName>
</protein>
<dbReference type="AlphaFoldDB" id="A0A318EDM4"/>
<dbReference type="OrthoDB" id="7062382at2"/>
<dbReference type="EMBL" id="QICN01000003">
    <property type="protein sequence ID" value="PXV69734.1"/>
    <property type="molecule type" value="Genomic_DNA"/>
</dbReference>
<sequence>MTACIVYRCSRQDQMYLYLREGLALADVPEALRQRTGRLSEVMRLQLTPARRLARVDVQRVIERLQTDGWFLQMPPDGQVRATLNDAD</sequence>
<proteinExistence type="predicted"/>
<evidence type="ECO:0000259" key="1">
    <source>
        <dbReference type="PROSITE" id="PS51648"/>
    </source>
</evidence>
<dbReference type="RefSeq" id="WP_110264647.1">
    <property type="nucleotide sequence ID" value="NZ_CAWNXA010000003.1"/>
</dbReference>
<dbReference type="SUPFAM" id="SSF160191">
    <property type="entry name" value="YcgL-like"/>
    <property type="match status" value="1"/>
</dbReference>
<dbReference type="Pfam" id="PF05166">
    <property type="entry name" value="YcgL"/>
    <property type="match status" value="1"/>
</dbReference>
<reference evidence="2 3" key="1">
    <citation type="submission" date="2018-04" db="EMBL/GenBank/DDBJ databases">
        <title>Genomic Encyclopedia of Type Strains, Phase IV (KMG-IV): sequencing the most valuable type-strain genomes for metagenomic binning, comparative biology and taxonomic classification.</title>
        <authorList>
            <person name="Goeker M."/>
        </authorList>
    </citation>
    <scope>NUCLEOTIDE SEQUENCE [LARGE SCALE GENOMIC DNA]</scope>
    <source>
        <strain evidence="2 3">DSM 104150</strain>
    </source>
</reference>